<dbReference type="AlphaFoldDB" id="A0A8J6YBU7"/>
<evidence type="ECO:0000256" key="4">
    <source>
        <dbReference type="ARBA" id="ARBA00009320"/>
    </source>
</evidence>
<comment type="catalytic activity">
    <reaction evidence="7">
        <text>L-isoleucine + 2-oxoglutarate = (S)-3-methyl-2-oxopentanoate + L-glutamate</text>
        <dbReference type="Rhea" id="RHEA:24801"/>
        <dbReference type="ChEBI" id="CHEBI:16810"/>
        <dbReference type="ChEBI" id="CHEBI:29985"/>
        <dbReference type="ChEBI" id="CHEBI:35146"/>
        <dbReference type="ChEBI" id="CHEBI:58045"/>
        <dbReference type="EC" id="2.6.1.42"/>
    </reaction>
</comment>
<dbReference type="InterPro" id="IPR001544">
    <property type="entry name" value="Aminotrans_IV"/>
</dbReference>
<comment type="similarity">
    <text evidence="4">Belongs to the class-IV pyridoxal-phosphate-dependent aminotransferase family.</text>
</comment>
<dbReference type="InterPro" id="IPR043132">
    <property type="entry name" value="BCAT-like_C"/>
</dbReference>
<comment type="catalytic activity">
    <reaction evidence="8">
        <text>L-leucine + 2-oxoglutarate = 4-methyl-2-oxopentanoate + L-glutamate</text>
        <dbReference type="Rhea" id="RHEA:18321"/>
        <dbReference type="ChEBI" id="CHEBI:16810"/>
        <dbReference type="ChEBI" id="CHEBI:17865"/>
        <dbReference type="ChEBI" id="CHEBI:29985"/>
        <dbReference type="ChEBI" id="CHEBI:57427"/>
        <dbReference type="EC" id="2.6.1.42"/>
    </reaction>
</comment>
<evidence type="ECO:0000313" key="10">
    <source>
        <dbReference type="Proteomes" id="UP000598633"/>
    </source>
</evidence>
<comment type="caution">
    <text evidence="9">The sequence shown here is derived from an EMBL/GenBank/DDBJ whole genome shotgun (WGS) entry which is preliminary data.</text>
</comment>
<gene>
    <name evidence="9" type="ORF">IFJ97_06295</name>
</gene>
<evidence type="ECO:0000256" key="3">
    <source>
        <dbReference type="ARBA" id="ARBA00005072"/>
    </source>
</evidence>
<comment type="pathway">
    <text evidence="3">Amino-acid biosynthesis; L-leucine biosynthesis; L-leucine from 3-methyl-2-oxobutanoate: step 4/4.</text>
</comment>
<dbReference type="Gene3D" id="3.30.470.10">
    <property type="match status" value="1"/>
</dbReference>
<dbReference type="EMBL" id="JACXWA010000107">
    <property type="protein sequence ID" value="MBD3870955.1"/>
    <property type="molecule type" value="Genomic_DNA"/>
</dbReference>
<keyword evidence="9" id="KW-0032">Aminotransferase</keyword>
<evidence type="ECO:0000256" key="2">
    <source>
        <dbReference type="ARBA" id="ARBA00004931"/>
    </source>
</evidence>
<dbReference type="PANTHER" id="PTHR42743">
    <property type="entry name" value="AMINO-ACID AMINOTRANSFERASE"/>
    <property type="match status" value="1"/>
</dbReference>
<dbReference type="InterPro" id="IPR050571">
    <property type="entry name" value="Class-IV_PLP-Dep_Aminotrnsfr"/>
</dbReference>
<evidence type="ECO:0000256" key="5">
    <source>
        <dbReference type="ARBA" id="ARBA00013053"/>
    </source>
</evidence>
<dbReference type="Proteomes" id="UP000598633">
    <property type="component" value="Unassembled WGS sequence"/>
</dbReference>
<comment type="catalytic activity">
    <reaction evidence="6">
        <text>L-valine + 2-oxoglutarate = 3-methyl-2-oxobutanoate + L-glutamate</text>
        <dbReference type="Rhea" id="RHEA:24813"/>
        <dbReference type="ChEBI" id="CHEBI:11851"/>
        <dbReference type="ChEBI" id="CHEBI:16810"/>
        <dbReference type="ChEBI" id="CHEBI:29985"/>
        <dbReference type="ChEBI" id="CHEBI:57762"/>
        <dbReference type="EC" id="2.6.1.42"/>
    </reaction>
</comment>
<evidence type="ECO:0000256" key="8">
    <source>
        <dbReference type="ARBA" id="ARBA00049229"/>
    </source>
</evidence>
<dbReference type="PANTHER" id="PTHR42743:SF11">
    <property type="entry name" value="AMINODEOXYCHORISMATE LYASE"/>
    <property type="match status" value="1"/>
</dbReference>
<name>A0A8J6YBU7_9BACT</name>
<evidence type="ECO:0000256" key="6">
    <source>
        <dbReference type="ARBA" id="ARBA00048212"/>
    </source>
</evidence>
<keyword evidence="9" id="KW-0808">Transferase</keyword>
<proteinExistence type="inferred from homology"/>
<protein>
    <recommendedName>
        <fullName evidence="5">branched-chain-amino-acid transaminase</fullName>
        <ecNumber evidence="5">2.6.1.42</ecNumber>
    </recommendedName>
</protein>
<dbReference type="InterPro" id="IPR043131">
    <property type="entry name" value="BCAT-like_N"/>
</dbReference>
<organism evidence="9 10">
    <name type="scientific">Candidatus Sulfomarinibacter kjeldsenii</name>
    <dbReference type="NCBI Taxonomy" id="2885994"/>
    <lineage>
        <taxon>Bacteria</taxon>
        <taxon>Pseudomonadati</taxon>
        <taxon>Acidobacteriota</taxon>
        <taxon>Thermoanaerobaculia</taxon>
        <taxon>Thermoanaerobaculales</taxon>
        <taxon>Candidatus Sulfomarinibacteraceae</taxon>
        <taxon>Candidatus Sulfomarinibacter</taxon>
    </lineage>
</organism>
<dbReference type="GO" id="GO:0046394">
    <property type="term" value="P:carboxylic acid biosynthetic process"/>
    <property type="evidence" value="ECO:0007669"/>
    <property type="project" value="UniProtKB-ARBA"/>
</dbReference>
<comment type="pathway">
    <text evidence="1">Amino-acid biosynthesis; L-isoleucine biosynthesis; L-isoleucine from 2-oxobutanoate: step 4/4.</text>
</comment>
<dbReference type="EC" id="2.6.1.42" evidence="5"/>
<comment type="pathway">
    <text evidence="2">Amino-acid biosynthesis; L-valine biosynthesis; L-valine from pyruvate: step 4/4.</text>
</comment>
<dbReference type="GO" id="GO:0004084">
    <property type="term" value="F:branched-chain-amino-acid transaminase activity"/>
    <property type="evidence" value="ECO:0007669"/>
    <property type="project" value="UniProtKB-EC"/>
</dbReference>
<evidence type="ECO:0000256" key="7">
    <source>
        <dbReference type="ARBA" id="ARBA00048798"/>
    </source>
</evidence>
<sequence length="271" mass="29314">MAGSRGVCRMSVVWRNGYLAEGRPDEVTGSSGWGVFTTAGCDQGRPLLWPRHARRLAESLVDLGADKSVGLPTDQDVSELLGAAGLGGPARVRVVARRVESSKWNIEASAMSCGEVGPTIEPARLAIHRWASAPPLAGHKTLSRLAWDLARERAQQMGFHDALLIDSADNLLETSVANVWVMTDGVVRTPRAPNDCLPGVMREWLLENLGRTGLSTVVGDLTLIDLVAADEIWLSNAVVGVRRVGEVDDQLWRAWPQFDLLDDLGIPAPGW</sequence>
<dbReference type="SUPFAM" id="SSF56752">
    <property type="entry name" value="D-aminoacid aminotransferase-like PLP-dependent enzymes"/>
    <property type="match status" value="1"/>
</dbReference>
<evidence type="ECO:0000256" key="1">
    <source>
        <dbReference type="ARBA" id="ARBA00004824"/>
    </source>
</evidence>
<accession>A0A8J6YBU7</accession>
<dbReference type="Pfam" id="PF01063">
    <property type="entry name" value="Aminotran_4"/>
    <property type="match status" value="1"/>
</dbReference>
<dbReference type="InterPro" id="IPR036038">
    <property type="entry name" value="Aminotransferase-like"/>
</dbReference>
<reference evidence="9 10" key="1">
    <citation type="submission" date="2020-08" db="EMBL/GenBank/DDBJ databases">
        <title>Acidobacteriota in marine sediments use diverse sulfur dissimilation pathways.</title>
        <authorList>
            <person name="Wasmund K."/>
        </authorList>
    </citation>
    <scope>NUCLEOTIDE SEQUENCE [LARGE SCALE GENOMIC DNA]</scope>
    <source>
        <strain evidence="9">MAG AM3-A</strain>
    </source>
</reference>
<evidence type="ECO:0000313" key="9">
    <source>
        <dbReference type="EMBL" id="MBD3870955.1"/>
    </source>
</evidence>
<dbReference type="Gene3D" id="3.20.10.10">
    <property type="entry name" value="D-amino Acid Aminotransferase, subunit A, domain 2"/>
    <property type="match status" value="1"/>
</dbReference>